<dbReference type="InterPro" id="IPR029063">
    <property type="entry name" value="SAM-dependent_MTases_sf"/>
</dbReference>
<reference evidence="2" key="1">
    <citation type="journal article" date="2019" name="Int. J. Syst. Evol. Microbiol.">
        <title>The Global Catalogue of Microorganisms (GCM) 10K type strain sequencing project: providing services to taxonomists for standard genome sequencing and annotation.</title>
        <authorList>
            <consortium name="The Broad Institute Genomics Platform"/>
            <consortium name="The Broad Institute Genome Sequencing Center for Infectious Disease"/>
            <person name="Wu L."/>
            <person name="Ma J."/>
        </authorList>
    </citation>
    <scope>NUCLEOTIDE SEQUENCE [LARGE SCALE GENOMIC DNA]</scope>
    <source>
        <strain evidence="2">CGMCC 4.7178</strain>
    </source>
</reference>
<organism evidence="1 2">
    <name type="scientific">Streptomyces daqingensis</name>
    <dbReference type="NCBI Taxonomy" id="1472640"/>
    <lineage>
        <taxon>Bacteria</taxon>
        <taxon>Bacillati</taxon>
        <taxon>Actinomycetota</taxon>
        <taxon>Actinomycetes</taxon>
        <taxon>Kitasatosporales</taxon>
        <taxon>Streptomycetaceae</taxon>
        <taxon>Streptomyces</taxon>
    </lineage>
</organism>
<dbReference type="EMBL" id="BMMP01000002">
    <property type="protein sequence ID" value="GGO43064.1"/>
    <property type="molecule type" value="Genomic_DNA"/>
</dbReference>
<evidence type="ECO:0000313" key="2">
    <source>
        <dbReference type="Proteomes" id="UP000631535"/>
    </source>
</evidence>
<proteinExistence type="predicted"/>
<dbReference type="RefSeq" id="WP_189035413.1">
    <property type="nucleotide sequence ID" value="NZ_BMMP01000002.1"/>
</dbReference>
<keyword evidence="2" id="KW-1185">Reference proteome</keyword>
<protein>
    <recommendedName>
        <fullName evidence="3">SAM-dependent methyltransferase</fullName>
    </recommendedName>
</protein>
<evidence type="ECO:0008006" key="3">
    <source>
        <dbReference type="Google" id="ProtNLM"/>
    </source>
</evidence>
<dbReference type="SUPFAM" id="SSF53335">
    <property type="entry name" value="S-adenosyl-L-methionine-dependent methyltransferases"/>
    <property type="match status" value="1"/>
</dbReference>
<name>A0ABQ2LT91_9ACTN</name>
<sequence length="286" mass="30578">MNAVGASRYAPEWLSLREGADAQARSCELLEPLREFLSAARANGGTGTVTVRDLGCGTGSMGRWLASRLDGPQRWIMHDRDPDLLAGIASRMPEQSADGSPVEVVPEELDVTEVTGDYLAGTSVVAASALLDLLTAEEVDRIAAACTSAGSAVLFALSVEGRVELDPADPLDGEMADAFNEHQRRAVDGRRLLGPDAVEAATSAFELHGATVRTRLSPWRLGPQERELTAEWLRGWVGAALAQRPALRAAGEDYLRRRLRTCEEGGLRAVVHHRDLLALPGPGGRA</sequence>
<dbReference type="Gene3D" id="3.40.50.150">
    <property type="entry name" value="Vaccinia Virus protein VP39"/>
    <property type="match status" value="1"/>
</dbReference>
<accession>A0ABQ2LT91</accession>
<comment type="caution">
    <text evidence="1">The sequence shown here is derived from an EMBL/GenBank/DDBJ whole genome shotgun (WGS) entry which is preliminary data.</text>
</comment>
<gene>
    <name evidence="1" type="ORF">GCM10012287_05320</name>
</gene>
<evidence type="ECO:0000313" key="1">
    <source>
        <dbReference type="EMBL" id="GGO43064.1"/>
    </source>
</evidence>
<dbReference type="Proteomes" id="UP000631535">
    <property type="component" value="Unassembled WGS sequence"/>
</dbReference>